<evidence type="ECO:0000313" key="3">
    <source>
        <dbReference type="EMBL" id="MFD1001089.1"/>
    </source>
</evidence>
<dbReference type="EMBL" id="JBHTKA010000007">
    <property type="protein sequence ID" value="MFD1001089.1"/>
    <property type="molecule type" value="Genomic_DNA"/>
</dbReference>
<feature type="modified residue" description="4-aspartylphosphate" evidence="1">
    <location>
        <position position="67"/>
    </location>
</feature>
<dbReference type="CDD" id="cd17546">
    <property type="entry name" value="REC_hyHK_CKI1_RcsC-like"/>
    <property type="match status" value="1"/>
</dbReference>
<evidence type="ECO:0000256" key="1">
    <source>
        <dbReference type="PROSITE-ProRule" id="PRU00169"/>
    </source>
</evidence>
<feature type="domain" description="Response regulatory" evidence="2">
    <location>
        <begin position="9"/>
        <end position="137"/>
    </location>
</feature>
<dbReference type="InterPro" id="IPR001789">
    <property type="entry name" value="Sig_transdc_resp-reg_receiver"/>
</dbReference>
<evidence type="ECO:0000313" key="4">
    <source>
        <dbReference type="Proteomes" id="UP001597112"/>
    </source>
</evidence>
<gene>
    <name evidence="3" type="ORF">ACFQ21_17310</name>
</gene>
<dbReference type="PROSITE" id="PS50110">
    <property type="entry name" value="RESPONSE_REGULATORY"/>
    <property type="match status" value="1"/>
</dbReference>
<accession>A0ABW3K491</accession>
<dbReference type="RefSeq" id="WP_377580540.1">
    <property type="nucleotide sequence ID" value="NZ_JBHTKA010000007.1"/>
</dbReference>
<protein>
    <submittedName>
        <fullName evidence="3">Response regulator</fullName>
    </submittedName>
</protein>
<dbReference type="InterPro" id="IPR011006">
    <property type="entry name" value="CheY-like_superfamily"/>
</dbReference>
<dbReference type="SUPFAM" id="SSF52172">
    <property type="entry name" value="CheY-like"/>
    <property type="match status" value="1"/>
</dbReference>
<keyword evidence="4" id="KW-1185">Reference proteome</keyword>
<comment type="caution">
    <text evidence="3">The sequence shown here is derived from an EMBL/GenBank/DDBJ whole genome shotgun (WGS) entry which is preliminary data.</text>
</comment>
<dbReference type="Proteomes" id="UP001597112">
    <property type="component" value="Unassembled WGS sequence"/>
</dbReference>
<evidence type="ECO:0000259" key="2">
    <source>
        <dbReference type="PROSITE" id="PS50110"/>
    </source>
</evidence>
<sequence length="138" mass="15790">MKESSLPDHIILIDDDAVTNMVNKKIIYLSFPSIRVTAYTDAAVALDQLRQMIAKDVTQLPDLIFLDINMPHMDGWEFLNEFIKLSESALQKTKIVMLTSSVDINDIEKSKTYKPVTDFLSKPLNKDNLRNLLQYQSV</sequence>
<reference evidence="4" key="1">
    <citation type="journal article" date="2019" name="Int. J. Syst. Evol. Microbiol.">
        <title>The Global Catalogue of Microorganisms (GCM) 10K type strain sequencing project: providing services to taxonomists for standard genome sequencing and annotation.</title>
        <authorList>
            <consortium name="The Broad Institute Genomics Platform"/>
            <consortium name="The Broad Institute Genome Sequencing Center for Infectious Disease"/>
            <person name="Wu L."/>
            <person name="Ma J."/>
        </authorList>
    </citation>
    <scope>NUCLEOTIDE SEQUENCE [LARGE SCALE GENOMIC DNA]</scope>
    <source>
        <strain evidence="4">CCUG 58938</strain>
    </source>
</reference>
<dbReference type="SMART" id="SM00448">
    <property type="entry name" value="REC"/>
    <property type="match status" value="1"/>
</dbReference>
<organism evidence="3 4">
    <name type="scientific">Ohtaekwangia kribbensis</name>
    <dbReference type="NCBI Taxonomy" id="688913"/>
    <lineage>
        <taxon>Bacteria</taxon>
        <taxon>Pseudomonadati</taxon>
        <taxon>Bacteroidota</taxon>
        <taxon>Cytophagia</taxon>
        <taxon>Cytophagales</taxon>
        <taxon>Fulvivirgaceae</taxon>
        <taxon>Ohtaekwangia</taxon>
    </lineage>
</organism>
<proteinExistence type="predicted"/>
<dbReference type="PANTHER" id="PTHR44520:SF2">
    <property type="entry name" value="RESPONSE REGULATOR RCP1"/>
    <property type="match status" value="1"/>
</dbReference>
<dbReference type="Gene3D" id="3.40.50.2300">
    <property type="match status" value="1"/>
</dbReference>
<dbReference type="PANTHER" id="PTHR44520">
    <property type="entry name" value="RESPONSE REGULATOR RCP1-RELATED"/>
    <property type="match status" value="1"/>
</dbReference>
<name>A0ABW3K491_9BACT</name>
<keyword evidence="1" id="KW-0597">Phosphoprotein</keyword>
<dbReference type="Pfam" id="PF00072">
    <property type="entry name" value="Response_reg"/>
    <property type="match status" value="1"/>
</dbReference>
<dbReference type="InterPro" id="IPR052893">
    <property type="entry name" value="TCS_response_regulator"/>
</dbReference>